<dbReference type="AlphaFoldDB" id="U6GQ65"/>
<dbReference type="VEuPathDB" id="ToxoDB:EPH_0054310"/>
<reference evidence="1" key="1">
    <citation type="submission" date="2013-10" db="EMBL/GenBank/DDBJ databases">
        <title>Genomic analysis of the causative agents of coccidiosis in chickens.</title>
        <authorList>
            <person name="Reid A.J."/>
            <person name="Blake D."/>
            <person name="Billington K."/>
            <person name="Browne H."/>
            <person name="Dunn M."/>
            <person name="Hung S."/>
            <person name="Kawahara F."/>
            <person name="Miranda-Saavedra D."/>
            <person name="Mourier T."/>
            <person name="Nagra H."/>
            <person name="Otto T.D."/>
            <person name="Rawlings N."/>
            <person name="Sanchez A."/>
            <person name="Sanders M."/>
            <person name="Subramaniam C."/>
            <person name="Tay Y."/>
            <person name="Dear P."/>
            <person name="Doerig C."/>
            <person name="Gruber A."/>
            <person name="Parkinson J."/>
            <person name="Shirley M."/>
            <person name="Wan K.L."/>
            <person name="Berriman M."/>
            <person name="Tomley F."/>
            <person name="Pain A."/>
        </authorList>
    </citation>
    <scope>NUCLEOTIDE SEQUENCE [LARGE SCALE GENOMIC DNA]</scope>
    <source>
        <strain evidence="1">Houghton</strain>
    </source>
</reference>
<accession>U6GQ65</accession>
<protein>
    <submittedName>
        <fullName evidence="1">Uncharacterized protein</fullName>
    </submittedName>
</protein>
<gene>
    <name evidence="1" type="ORF">EPH_0054310</name>
</gene>
<keyword evidence="2" id="KW-1185">Reference proteome</keyword>
<evidence type="ECO:0000313" key="1">
    <source>
        <dbReference type="EMBL" id="CDI82361.1"/>
    </source>
</evidence>
<name>U6GQ65_9EIME</name>
<proteinExistence type="predicted"/>
<reference evidence="1" key="2">
    <citation type="submission" date="2013-10" db="EMBL/GenBank/DDBJ databases">
        <authorList>
            <person name="Aslett M."/>
        </authorList>
    </citation>
    <scope>NUCLEOTIDE SEQUENCE [LARGE SCALE GENOMIC DNA]</scope>
    <source>
        <strain evidence="1">Houghton</strain>
    </source>
</reference>
<evidence type="ECO:0000313" key="2">
    <source>
        <dbReference type="Proteomes" id="UP000018201"/>
    </source>
</evidence>
<dbReference type="EMBL" id="HG692293">
    <property type="protein sequence ID" value="CDI82361.1"/>
    <property type="molecule type" value="Genomic_DNA"/>
</dbReference>
<sequence>MPCVTAVLQREQQLWVYLQALLLSASGSSHNSSIRDVCLDATGAALVLACLDGTVMASLCEGLWAPQLQPQNQLDDRGQKQQAESLQQEVPHMEERLLQAICESPFSKRMWMLLLHLHHGRRRQEGASAAVALTGGAASAEDAVLLLADALQRGLQFWGDPLAALASP</sequence>
<dbReference type="Proteomes" id="UP000018201">
    <property type="component" value="Unassembled WGS sequence"/>
</dbReference>
<organism evidence="1 2">
    <name type="scientific">Eimeria praecox</name>
    <dbReference type="NCBI Taxonomy" id="51316"/>
    <lineage>
        <taxon>Eukaryota</taxon>
        <taxon>Sar</taxon>
        <taxon>Alveolata</taxon>
        <taxon>Apicomplexa</taxon>
        <taxon>Conoidasida</taxon>
        <taxon>Coccidia</taxon>
        <taxon>Eucoccidiorida</taxon>
        <taxon>Eimeriorina</taxon>
        <taxon>Eimeriidae</taxon>
        <taxon>Eimeria</taxon>
    </lineage>
</organism>